<organism evidence="2 3">
    <name type="scientific">Paraflavitalea soli</name>
    <dbReference type="NCBI Taxonomy" id="2315862"/>
    <lineage>
        <taxon>Bacteria</taxon>
        <taxon>Pseudomonadati</taxon>
        <taxon>Bacteroidota</taxon>
        <taxon>Chitinophagia</taxon>
        <taxon>Chitinophagales</taxon>
        <taxon>Chitinophagaceae</taxon>
        <taxon>Paraflavitalea</taxon>
    </lineage>
</organism>
<dbReference type="Gene3D" id="3.40.50.2000">
    <property type="entry name" value="Glycogen Phosphorylase B"/>
    <property type="match status" value="1"/>
</dbReference>
<reference evidence="2 3" key="1">
    <citation type="submission" date="2018-09" db="EMBL/GenBank/DDBJ databases">
        <title>Genome sequencing of strain 6GH32-13.</title>
        <authorList>
            <person name="Weon H.-Y."/>
            <person name="Heo J."/>
            <person name="Kwon S.-W."/>
        </authorList>
    </citation>
    <scope>NUCLEOTIDE SEQUENCE [LARGE SCALE GENOMIC DNA]</scope>
    <source>
        <strain evidence="2 3">5GH32-13</strain>
    </source>
</reference>
<dbReference type="OrthoDB" id="9768048at2"/>
<protein>
    <recommendedName>
        <fullName evidence="4">Lipopolysaccharide heptosyltransferase family protein</fullName>
    </recommendedName>
</protein>
<accession>A0A3B7ML46</accession>
<dbReference type="GO" id="GO:0008713">
    <property type="term" value="F:ADP-heptose-lipopolysaccharide heptosyltransferase activity"/>
    <property type="evidence" value="ECO:0007669"/>
    <property type="project" value="TreeGrafter"/>
</dbReference>
<evidence type="ECO:0008006" key="4">
    <source>
        <dbReference type="Google" id="ProtNLM"/>
    </source>
</evidence>
<dbReference type="Proteomes" id="UP000263900">
    <property type="component" value="Chromosome"/>
</dbReference>
<proteinExistence type="predicted"/>
<sequence>MALQKILLVHLYSNGDCLYATALARQIKHDFPGCHLTWAVASFCRKTIANNPYVDEIMEIKTVAKDDIKAYLRFRKEIAQRKSAGEWDQVFISQILAGNEANYDGCIRSAIFRSYDRPVTVPVTPSLRLYPEEMEKVKQFAAEQQLSTYKQVILFEFAPQSGQSKITRELAMEIAEELVAQPGVAVILSSAFKINHANPAIIDGSELSFRETAGCTHYCTLLLGCSSGITWMSTSDAAKRLPMVQILNPWTRWVNPISRDFERFGISTEGLIELVDFDKEKVVACVQEAMDNFHTAKSRYHQAIPLHFRTSRNIVYNLLCYLNFPAILQHVKINRQVYGNNLSFFYEVAMGFIVFPFWLIGNTFKKKIRPRLSK</sequence>
<dbReference type="SUPFAM" id="SSF53756">
    <property type="entry name" value="UDP-Glycosyltransferase/glycogen phosphorylase"/>
    <property type="match status" value="1"/>
</dbReference>
<dbReference type="GO" id="GO:0009244">
    <property type="term" value="P:lipopolysaccharide core region biosynthetic process"/>
    <property type="evidence" value="ECO:0007669"/>
    <property type="project" value="TreeGrafter"/>
</dbReference>
<dbReference type="InterPro" id="IPR051199">
    <property type="entry name" value="LPS_LOS_Heptosyltrfase"/>
</dbReference>
<keyword evidence="1" id="KW-0812">Transmembrane</keyword>
<dbReference type="AlphaFoldDB" id="A0A3B7ML46"/>
<evidence type="ECO:0000256" key="1">
    <source>
        <dbReference type="SAM" id="Phobius"/>
    </source>
</evidence>
<keyword evidence="1" id="KW-0472">Membrane</keyword>
<gene>
    <name evidence="2" type="ORF">D3H65_08385</name>
</gene>
<dbReference type="EMBL" id="CP032157">
    <property type="protein sequence ID" value="AXY73999.1"/>
    <property type="molecule type" value="Genomic_DNA"/>
</dbReference>
<name>A0A3B7ML46_9BACT</name>
<evidence type="ECO:0000313" key="3">
    <source>
        <dbReference type="Proteomes" id="UP000263900"/>
    </source>
</evidence>
<feature type="transmembrane region" description="Helical" evidence="1">
    <location>
        <begin position="344"/>
        <end position="364"/>
    </location>
</feature>
<keyword evidence="3" id="KW-1185">Reference proteome</keyword>
<dbReference type="GO" id="GO:0005829">
    <property type="term" value="C:cytosol"/>
    <property type="evidence" value="ECO:0007669"/>
    <property type="project" value="TreeGrafter"/>
</dbReference>
<dbReference type="KEGG" id="pseg:D3H65_08385"/>
<evidence type="ECO:0000313" key="2">
    <source>
        <dbReference type="EMBL" id="AXY73999.1"/>
    </source>
</evidence>
<keyword evidence="1" id="KW-1133">Transmembrane helix</keyword>
<dbReference type="PANTHER" id="PTHR30160">
    <property type="entry name" value="TETRAACYLDISACCHARIDE 4'-KINASE-RELATED"/>
    <property type="match status" value="1"/>
</dbReference>